<dbReference type="GO" id="GO:0016757">
    <property type="term" value="F:glycosyltransferase activity"/>
    <property type="evidence" value="ECO:0007669"/>
    <property type="project" value="UniProtKB-KW"/>
</dbReference>
<dbReference type="Pfam" id="PF00535">
    <property type="entry name" value="Glycos_transf_2"/>
    <property type="match status" value="1"/>
</dbReference>
<dbReference type="Proteomes" id="UP001239462">
    <property type="component" value="Unassembled WGS sequence"/>
</dbReference>
<dbReference type="RefSeq" id="WP_289166832.1">
    <property type="nucleotide sequence ID" value="NZ_JASZZN010000027.1"/>
</dbReference>
<comment type="caution">
    <text evidence="2">The sequence shown here is derived from an EMBL/GenBank/DDBJ whole genome shotgun (WGS) entry which is preliminary data.</text>
</comment>
<name>A0ABT7PQR4_9BACT</name>
<dbReference type="Gene3D" id="3.90.550.10">
    <property type="entry name" value="Spore Coat Polysaccharide Biosynthesis Protein SpsA, Chain A"/>
    <property type="match status" value="1"/>
</dbReference>
<gene>
    <name evidence="2" type="ORF">QTN89_25575</name>
</gene>
<organism evidence="2 3">
    <name type="scientific">Roseiconus lacunae</name>
    <dbReference type="NCBI Taxonomy" id="2605694"/>
    <lineage>
        <taxon>Bacteria</taxon>
        <taxon>Pseudomonadati</taxon>
        <taxon>Planctomycetota</taxon>
        <taxon>Planctomycetia</taxon>
        <taxon>Pirellulales</taxon>
        <taxon>Pirellulaceae</taxon>
        <taxon>Roseiconus</taxon>
    </lineage>
</organism>
<dbReference type="InterPro" id="IPR001173">
    <property type="entry name" value="Glyco_trans_2-like"/>
</dbReference>
<sequence length="302" mass="33578">MSSFRPSVSVIIPTYNCADYIGEAIDSVLNQSVVASEVIVIDDGSTDDTLDKLAKFRSAPGFQLLTQRNAGPHVARNRAIRVSSGSLIAFLDSDDIWYPNKLERQLKCFEGRQGLGVVYTARNWIDSNGHPIHEDLVAWKAVRGDCPVGELLSQNCVPMTTAMTHRETFDQVGWFDETLPCASDWDFWLRASCRCWFDCVDERLAAHRMHPGQITANRLSQVETTIKIQESFLANHPGIVNRRAIRSAQSNRLARRGKVRGKLGQSRLALIDLVTACCKNPGNSQALADLARLLLGRLKDPS</sequence>
<keyword evidence="2" id="KW-0328">Glycosyltransferase</keyword>
<evidence type="ECO:0000313" key="3">
    <source>
        <dbReference type="Proteomes" id="UP001239462"/>
    </source>
</evidence>
<proteinExistence type="predicted"/>
<dbReference type="EMBL" id="JASZZN010000027">
    <property type="protein sequence ID" value="MDM4018850.1"/>
    <property type="molecule type" value="Genomic_DNA"/>
</dbReference>
<keyword evidence="3" id="KW-1185">Reference proteome</keyword>
<protein>
    <submittedName>
        <fullName evidence="2">Glycosyltransferase</fullName>
        <ecNumber evidence="2">2.4.-.-</ecNumber>
    </submittedName>
</protein>
<dbReference type="SUPFAM" id="SSF53448">
    <property type="entry name" value="Nucleotide-diphospho-sugar transferases"/>
    <property type="match status" value="1"/>
</dbReference>
<dbReference type="PANTHER" id="PTHR22916">
    <property type="entry name" value="GLYCOSYLTRANSFERASE"/>
    <property type="match status" value="1"/>
</dbReference>
<dbReference type="InterPro" id="IPR029044">
    <property type="entry name" value="Nucleotide-diphossugar_trans"/>
</dbReference>
<accession>A0ABT7PQR4</accession>
<feature type="domain" description="Glycosyltransferase 2-like" evidence="1">
    <location>
        <begin position="9"/>
        <end position="130"/>
    </location>
</feature>
<evidence type="ECO:0000313" key="2">
    <source>
        <dbReference type="EMBL" id="MDM4018850.1"/>
    </source>
</evidence>
<reference evidence="2 3" key="1">
    <citation type="submission" date="2023-06" db="EMBL/GenBank/DDBJ databases">
        <title>Roseiconus lacunae JC819 isolated from Gulf of Mannar region, Tamil Nadu.</title>
        <authorList>
            <person name="Pk S."/>
            <person name="Ch S."/>
            <person name="Ch V.R."/>
        </authorList>
    </citation>
    <scope>NUCLEOTIDE SEQUENCE [LARGE SCALE GENOMIC DNA]</scope>
    <source>
        <strain evidence="2 3">JC819</strain>
    </source>
</reference>
<keyword evidence="2" id="KW-0808">Transferase</keyword>
<dbReference type="EC" id="2.4.-.-" evidence="2"/>
<evidence type="ECO:0000259" key="1">
    <source>
        <dbReference type="Pfam" id="PF00535"/>
    </source>
</evidence>
<dbReference type="PANTHER" id="PTHR22916:SF3">
    <property type="entry name" value="UDP-GLCNAC:BETAGAL BETA-1,3-N-ACETYLGLUCOSAMINYLTRANSFERASE-LIKE PROTEIN 1"/>
    <property type="match status" value="1"/>
</dbReference>